<dbReference type="PANTHER" id="PTHR11731">
    <property type="entry name" value="PROTEASE FAMILY S9B,C DIPEPTIDYL-PEPTIDASE IV-RELATED"/>
    <property type="match status" value="1"/>
</dbReference>
<proteinExistence type="inferred from homology"/>
<feature type="domain" description="Dipeptidylpeptidase IV N-terminal" evidence="6">
    <location>
        <begin position="322"/>
        <end position="694"/>
    </location>
</feature>
<reference evidence="7 8" key="1">
    <citation type="journal article" date="2013" name="Proc. Natl. Acad. Sci. U.S.A.">
        <title>Genome of an arbuscular mycorrhizal fungus provides insight into the oldest plant symbiosis.</title>
        <authorList>
            <person name="Tisserant E."/>
            <person name="Malbreil M."/>
            <person name="Kuo A."/>
            <person name="Kohler A."/>
            <person name="Symeonidi A."/>
            <person name="Balestrini R."/>
            <person name="Charron P."/>
            <person name="Duensing N."/>
            <person name="Frei Dit Frey N."/>
            <person name="Gianinazzi-Pearson V."/>
            <person name="Gilbert L.B."/>
            <person name="Handa Y."/>
            <person name="Herr J.R."/>
            <person name="Hijri M."/>
            <person name="Koul R."/>
            <person name="Kawaguchi M."/>
            <person name="Krajinski F."/>
            <person name="Lammers P.J."/>
            <person name="Masclaux F.G."/>
            <person name="Murat C."/>
            <person name="Morin E."/>
            <person name="Ndikumana S."/>
            <person name="Pagni M."/>
            <person name="Petitpierre D."/>
            <person name="Requena N."/>
            <person name="Rosikiewicz P."/>
            <person name="Riley R."/>
            <person name="Saito K."/>
            <person name="San Clemente H."/>
            <person name="Shapiro H."/>
            <person name="van Tuinen D."/>
            <person name="Becard G."/>
            <person name="Bonfante P."/>
            <person name="Paszkowski U."/>
            <person name="Shachar-Hill Y.Y."/>
            <person name="Tuskan G.A."/>
            <person name="Young P.W."/>
            <person name="Sanders I.R."/>
            <person name="Henrissat B."/>
            <person name="Rensing S.A."/>
            <person name="Grigoriev I.V."/>
            <person name="Corradi N."/>
            <person name="Roux C."/>
            <person name="Martin F."/>
        </authorList>
    </citation>
    <scope>NUCLEOTIDE SEQUENCE [LARGE SCALE GENOMIC DNA]</scope>
    <source>
        <strain evidence="7 8">DAOM 197198</strain>
    </source>
</reference>
<evidence type="ECO:0000256" key="2">
    <source>
        <dbReference type="ARBA" id="ARBA00022438"/>
    </source>
</evidence>
<name>A0A2P4QBH6_RHIID</name>
<protein>
    <recommendedName>
        <fullName evidence="9">Dipeptidyl-peptidase 9</fullName>
    </recommendedName>
</protein>
<accession>A0A2P4QBH6</accession>
<dbReference type="InterPro" id="IPR050278">
    <property type="entry name" value="Serine_Prot_S9B/DPPIV"/>
</dbReference>
<evidence type="ECO:0000256" key="1">
    <source>
        <dbReference type="ARBA" id="ARBA00006150"/>
    </source>
</evidence>
<reference evidence="7 8" key="2">
    <citation type="journal article" date="2018" name="New Phytol.">
        <title>High intraspecific genome diversity in the model arbuscular mycorrhizal symbiont Rhizophagus irregularis.</title>
        <authorList>
            <person name="Chen E.C.H."/>
            <person name="Morin E."/>
            <person name="Beaudet D."/>
            <person name="Noel J."/>
            <person name="Yildirir G."/>
            <person name="Ndikumana S."/>
            <person name="Charron P."/>
            <person name="St-Onge C."/>
            <person name="Giorgi J."/>
            <person name="Kruger M."/>
            <person name="Marton T."/>
            <person name="Ropars J."/>
            <person name="Grigoriev I.V."/>
            <person name="Hainaut M."/>
            <person name="Henrissat B."/>
            <person name="Roux C."/>
            <person name="Martin F."/>
            <person name="Corradi N."/>
        </authorList>
    </citation>
    <scope>NUCLEOTIDE SEQUENCE [LARGE SCALE GENOMIC DNA]</scope>
    <source>
        <strain evidence="7 8">DAOM 197198</strain>
    </source>
</reference>
<comment type="caution">
    <text evidence="7">The sequence shown here is derived from an EMBL/GenBank/DDBJ whole genome shotgun (WGS) entry which is preliminary data.</text>
</comment>
<evidence type="ECO:0000256" key="4">
    <source>
        <dbReference type="SAM" id="MobiDB-lite"/>
    </source>
</evidence>
<feature type="domain" description="Peptidase S9 prolyl oligopeptidase catalytic" evidence="5">
    <location>
        <begin position="801"/>
        <end position="1001"/>
    </location>
</feature>
<organism evidence="7 8">
    <name type="scientific">Rhizophagus irregularis (strain DAOM 181602 / DAOM 197198 / MUCL 43194)</name>
    <name type="common">Arbuscular mycorrhizal fungus</name>
    <name type="synonym">Glomus intraradices</name>
    <dbReference type="NCBI Taxonomy" id="747089"/>
    <lineage>
        <taxon>Eukaryota</taxon>
        <taxon>Fungi</taxon>
        <taxon>Fungi incertae sedis</taxon>
        <taxon>Mucoromycota</taxon>
        <taxon>Glomeromycotina</taxon>
        <taxon>Glomeromycetes</taxon>
        <taxon>Glomerales</taxon>
        <taxon>Glomeraceae</taxon>
        <taxon>Rhizophagus</taxon>
    </lineage>
</organism>
<dbReference type="Gene3D" id="2.140.10.30">
    <property type="entry name" value="Dipeptidylpeptidase IV, N-terminal domain"/>
    <property type="match status" value="2"/>
</dbReference>
<evidence type="ECO:0008006" key="9">
    <source>
        <dbReference type="Google" id="ProtNLM"/>
    </source>
</evidence>
<dbReference type="Proteomes" id="UP000018888">
    <property type="component" value="Unassembled WGS sequence"/>
</dbReference>
<dbReference type="GO" id="GO:0004177">
    <property type="term" value="F:aminopeptidase activity"/>
    <property type="evidence" value="ECO:0007669"/>
    <property type="project" value="UniProtKB-KW"/>
</dbReference>
<evidence type="ECO:0000259" key="5">
    <source>
        <dbReference type="Pfam" id="PF00326"/>
    </source>
</evidence>
<dbReference type="EMBL" id="AUPC02000065">
    <property type="protein sequence ID" value="POG74991.1"/>
    <property type="molecule type" value="Genomic_DNA"/>
</dbReference>
<evidence type="ECO:0000259" key="6">
    <source>
        <dbReference type="Pfam" id="PF00930"/>
    </source>
</evidence>
<feature type="region of interest" description="Disordered" evidence="4">
    <location>
        <begin position="280"/>
        <end position="305"/>
    </location>
</feature>
<evidence type="ECO:0000256" key="3">
    <source>
        <dbReference type="ARBA" id="ARBA00022825"/>
    </source>
</evidence>
<dbReference type="InterPro" id="IPR001375">
    <property type="entry name" value="Peptidase_S9_cat"/>
</dbReference>
<dbReference type="SUPFAM" id="SSF53474">
    <property type="entry name" value="alpha/beta-Hydrolases"/>
    <property type="match status" value="1"/>
</dbReference>
<keyword evidence="8" id="KW-1185">Reference proteome</keyword>
<keyword evidence="2" id="KW-0031">Aminopeptidase</keyword>
<dbReference type="Pfam" id="PF00930">
    <property type="entry name" value="DPPIV_N"/>
    <property type="match status" value="1"/>
</dbReference>
<dbReference type="Pfam" id="PF00326">
    <property type="entry name" value="Peptidase_S9"/>
    <property type="match status" value="1"/>
</dbReference>
<dbReference type="SUPFAM" id="SSF82171">
    <property type="entry name" value="DPP6 N-terminal domain-like"/>
    <property type="match status" value="1"/>
</dbReference>
<evidence type="ECO:0000313" key="7">
    <source>
        <dbReference type="EMBL" id="POG74991.1"/>
    </source>
</evidence>
<dbReference type="InterPro" id="IPR002469">
    <property type="entry name" value="Peptidase_S9B_N"/>
</dbReference>
<dbReference type="AlphaFoldDB" id="A0A2P4QBH6"/>
<dbReference type="GO" id="GO:0008239">
    <property type="term" value="F:dipeptidyl-peptidase activity"/>
    <property type="evidence" value="ECO:0007669"/>
    <property type="project" value="TreeGrafter"/>
</dbReference>
<dbReference type="Gene3D" id="3.40.50.1820">
    <property type="entry name" value="alpha/beta hydrolase"/>
    <property type="match status" value="1"/>
</dbReference>
<dbReference type="SMR" id="A0A2P4QBH6"/>
<dbReference type="PANTHER" id="PTHR11731:SF193">
    <property type="entry name" value="DIPEPTIDYL PEPTIDASE 9"/>
    <property type="match status" value="1"/>
</dbReference>
<keyword evidence="2" id="KW-0645">Protease</keyword>
<dbReference type="GO" id="GO:0008236">
    <property type="term" value="F:serine-type peptidase activity"/>
    <property type="evidence" value="ECO:0007669"/>
    <property type="project" value="UniProtKB-KW"/>
</dbReference>
<dbReference type="VEuPathDB" id="FungiDB:RhiirFUN_002348"/>
<evidence type="ECO:0000313" key="8">
    <source>
        <dbReference type="Proteomes" id="UP000018888"/>
    </source>
</evidence>
<dbReference type="GO" id="GO:0006508">
    <property type="term" value="P:proteolysis"/>
    <property type="evidence" value="ECO:0007669"/>
    <property type="project" value="InterPro"/>
</dbReference>
<keyword evidence="2" id="KW-0378">Hydrolase</keyword>
<comment type="similarity">
    <text evidence="1">Belongs to the peptidase S9B family.</text>
</comment>
<dbReference type="InterPro" id="IPR029058">
    <property type="entry name" value="AB_hydrolase_fold"/>
</dbReference>
<gene>
    <name evidence="7" type="ORF">GLOIN_2v1569620</name>
</gene>
<sequence>MFQINTLSPGNNTFRTNHTMNTTWEQVRREVREYRSSAQPSNVINIKDFCFDERNNRAYFLATDPSRMKTSTLFVVDLPQYDSRDQLIETGITGDTQGSQNGTANPDCNYPFSFSNNEFQVKEFSYTFCPSTSNNTSSLSPSIKLSDSDGFNMNKMFSTSYPKNPKTSNNLNALSKIPVVEWKPLLPESWLKEKSVSETLSREELFVKERRRLALQGITSYQFDSHSGQILFSYGSGIYLGHVAKNGEFYPRPITPYSSGPIIYSGSILGYPLNHSPQHNNISPISSPSTTASSSPSPSPCCSSPINSVPPRLDPKLGGRNHNLVAFIRDRDIWVTTSNGCETQLTFCNDHDRDGTAALSCGVAEFVMQEEFHRFTGYYWAPPSLSNCMKDQLERILYLQISESMVDLVLISRPGPQGEVEEYRYPKAGTPNAVSDLQIVEFIPRYHEEEDSYEPVHKRLWGNAALDKLFPWMEYIVRFGWCPNGKSVWVQLLDRLQKRTAIVKIPICNFMSITEYQQTCGQYDDLCVSRIEVVYEERSDVWINVTDIYYYFNVDDDFDNQRSGVHLASPSSMTYTLQTPLLPTKLFITSESSGFRHLYLVVKPSASSPNYHIRAITAGNWPIVDRPIYVDTKRQLVYFTAKKDTPLETHLYVASYSEGADPLTVVRLTELGYSHTVVMDEKCERYLDWFSSVSEKPRCSVRYLVWNERNIFPSVSETMGLFVKGGKEDDEKEWDDKKLSKKVPIGEFFDFINNDGVKIYGCIYRPENYVSGKKYPTLLSIYGGPKSQMVTNDYKYPRFLRLFLATRLGFTVVLIDGRGSSDRGVTFESYLKGRMGTVELEDQIAGLNYLASKKMGVDLERVAITGWSYGGYLSLMALAQYPRIFKLAIAGAPVTQWELYDTAYTERYMGLPSENQEGYRKGSVLNWADKFPDNENRLLIAHGQIDENVHFKNSELLVSALVKQNKPHKLQPYPTERHGLRHANVAEHFETLMFFWLVNYL</sequence>
<keyword evidence="3" id="KW-0720">Serine protease</keyword>